<evidence type="ECO:0000313" key="1">
    <source>
        <dbReference type="EMBL" id="AKV02618.1"/>
    </source>
</evidence>
<accession>A0A0K1QA58</accession>
<keyword evidence="2" id="KW-1185">Reference proteome</keyword>
<protein>
    <submittedName>
        <fullName evidence="1">Twin-arginine translocation pathway signal</fullName>
    </submittedName>
</protein>
<dbReference type="KEGG" id="llu:AKJ09_09281"/>
<sequence length="319" mass="32676">MSIADGRRSRDEKRIERVCVLSKGMTHAARPPPLRAILCGCVLVVSSPACSSGPIALGRLDDTTFGADAGLGDGGLGGEAPSDAAVDAVADGGVCDTPVPTRQYAFDGTGTEVVDTRGGPSAKLLGGATLDGSGVVHLDGVDDYVDLPNGLLAGASELTIAAWFRRIGGPSAYKRVFDIGTTGNGEDPPIGESTTGKAYLALSTATGYPQSGLAALMTAGGPPGEIAATSDVVLDKEMHLAVVVVSNAALSLYYDAALVAQVTRTVELSSILDENAWLGRSQYSADGFLEGDYADVRFFSGALTACHVQKLFAQGQDPH</sequence>
<organism evidence="1 2">
    <name type="scientific">Labilithrix luteola</name>
    <dbReference type="NCBI Taxonomy" id="1391654"/>
    <lineage>
        <taxon>Bacteria</taxon>
        <taxon>Pseudomonadati</taxon>
        <taxon>Myxococcota</taxon>
        <taxon>Polyangia</taxon>
        <taxon>Polyangiales</taxon>
        <taxon>Labilitrichaceae</taxon>
        <taxon>Labilithrix</taxon>
    </lineage>
</organism>
<evidence type="ECO:0000313" key="2">
    <source>
        <dbReference type="Proteomes" id="UP000064967"/>
    </source>
</evidence>
<dbReference type="Pfam" id="PF13385">
    <property type="entry name" value="Laminin_G_3"/>
    <property type="match status" value="1"/>
</dbReference>
<name>A0A0K1QA58_9BACT</name>
<dbReference type="SUPFAM" id="SSF49899">
    <property type="entry name" value="Concanavalin A-like lectins/glucanases"/>
    <property type="match status" value="1"/>
</dbReference>
<proteinExistence type="predicted"/>
<dbReference type="STRING" id="1391654.AKJ09_09281"/>
<dbReference type="Proteomes" id="UP000064967">
    <property type="component" value="Chromosome"/>
</dbReference>
<dbReference type="Gene3D" id="2.60.120.200">
    <property type="match status" value="1"/>
</dbReference>
<dbReference type="EMBL" id="CP012333">
    <property type="protein sequence ID" value="AKV02618.1"/>
    <property type="molecule type" value="Genomic_DNA"/>
</dbReference>
<reference evidence="1 2" key="1">
    <citation type="submission" date="2015-08" db="EMBL/GenBank/DDBJ databases">
        <authorList>
            <person name="Babu N.S."/>
            <person name="Beckwith C.J."/>
            <person name="Beseler K.G."/>
            <person name="Brison A."/>
            <person name="Carone J.V."/>
            <person name="Caskin T.P."/>
            <person name="Diamond M."/>
            <person name="Durham M.E."/>
            <person name="Foxe J.M."/>
            <person name="Go M."/>
            <person name="Henderson B.A."/>
            <person name="Jones I.B."/>
            <person name="McGettigan J.A."/>
            <person name="Micheletti S.J."/>
            <person name="Nasrallah M.E."/>
            <person name="Ortiz D."/>
            <person name="Piller C.R."/>
            <person name="Privatt S.R."/>
            <person name="Schneider S.L."/>
            <person name="Sharp S."/>
            <person name="Smith T.C."/>
            <person name="Stanton J.D."/>
            <person name="Ullery H.E."/>
            <person name="Wilson R.J."/>
            <person name="Serrano M.G."/>
            <person name="Buck G."/>
            <person name="Lee V."/>
            <person name="Wang Y."/>
            <person name="Carvalho R."/>
            <person name="Voegtly L."/>
            <person name="Shi R."/>
            <person name="Duckworth R."/>
            <person name="Johnson A."/>
            <person name="Loviza R."/>
            <person name="Walstead R."/>
            <person name="Shah Z."/>
            <person name="Kiflezghi M."/>
            <person name="Wade K."/>
            <person name="Ball S.L."/>
            <person name="Bradley K.W."/>
            <person name="Asai D.J."/>
            <person name="Bowman C.A."/>
            <person name="Russell D.A."/>
            <person name="Pope W.H."/>
            <person name="Jacobs-Sera D."/>
            <person name="Hendrix R.W."/>
            <person name="Hatfull G.F."/>
        </authorList>
    </citation>
    <scope>NUCLEOTIDE SEQUENCE [LARGE SCALE GENOMIC DNA]</scope>
    <source>
        <strain evidence="1 2">DSM 27648</strain>
    </source>
</reference>
<gene>
    <name evidence="1" type="ORF">AKJ09_09281</name>
</gene>
<dbReference type="RefSeq" id="WP_205633944.1">
    <property type="nucleotide sequence ID" value="NZ_CP012333.1"/>
</dbReference>
<dbReference type="AlphaFoldDB" id="A0A0K1QA58"/>
<dbReference type="InterPro" id="IPR013320">
    <property type="entry name" value="ConA-like_dom_sf"/>
</dbReference>